<dbReference type="Pfam" id="PF13193">
    <property type="entry name" value="AMP-binding_C"/>
    <property type="match status" value="1"/>
</dbReference>
<dbReference type="NCBIfam" id="TIGR02262">
    <property type="entry name" value="benz_CoA_lig"/>
    <property type="match status" value="1"/>
</dbReference>
<evidence type="ECO:0000256" key="1">
    <source>
        <dbReference type="ARBA" id="ARBA00022598"/>
    </source>
</evidence>
<dbReference type="PANTHER" id="PTHR43352:SF1">
    <property type="entry name" value="ANTHRANILATE--COA LIGASE"/>
    <property type="match status" value="1"/>
</dbReference>
<dbReference type="Gene3D" id="3.30.300.30">
    <property type="match status" value="1"/>
</dbReference>
<dbReference type="GO" id="GO:0016405">
    <property type="term" value="F:CoA-ligase activity"/>
    <property type="evidence" value="ECO:0007669"/>
    <property type="project" value="InterPro"/>
</dbReference>
<name>A0A450XRQ2_9GAMM</name>
<proteinExistence type="predicted"/>
<evidence type="ECO:0000313" key="4">
    <source>
        <dbReference type="EMBL" id="VFK31955.1"/>
    </source>
</evidence>
<organism evidence="4">
    <name type="scientific">Candidatus Kentrum sp. MB</name>
    <dbReference type="NCBI Taxonomy" id="2138164"/>
    <lineage>
        <taxon>Bacteria</taxon>
        <taxon>Pseudomonadati</taxon>
        <taxon>Pseudomonadota</taxon>
        <taxon>Gammaproteobacteria</taxon>
        <taxon>Candidatus Kentrum</taxon>
    </lineage>
</organism>
<dbReference type="PANTHER" id="PTHR43352">
    <property type="entry name" value="ACETYL-COA SYNTHETASE"/>
    <property type="match status" value="1"/>
</dbReference>
<dbReference type="SUPFAM" id="SSF56801">
    <property type="entry name" value="Acetyl-CoA synthetase-like"/>
    <property type="match status" value="1"/>
</dbReference>
<evidence type="ECO:0000259" key="2">
    <source>
        <dbReference type="Pfam" id="PF00501"/>
    </source>
</evidence>
<keyword evidence="1 4" id="KW-0436">Ligase</keyword>
<dbReference type="EMBL" id="CAADFO010000098">
    <property type="protein sequence ID" value="VFK31955.1"/>
    <property type="molecule type" value="Genomic_DNA"/>
</dbReference>
<dbReference type="GO" id="GO:0016878">
    <property type="term" value="F:acid-thiol ligase activity"/>
    <property type="evidence" value="ECO:0007669"/>
    <property type="project" value="TreeGrafter"/>
</dbReference>
<dbReference type="GO" id="GO:0005524">
    <property type="term" value="F:ATP binding"/>
    <property type="evidence" value="ECO:0007669"/>
    <property type="project" value="InterPro"/>
</dbReference>
<dbReference type="AlphaFoldDB" id="A0A450XRQ2"/>
<dbReference type="InterPro" id="IPR011957">
    <property type="entry name" value="Benz_CoA_lig"/>
</dbReference>
<dbReference type="InterPro" id="IPR045851">
    <property type="entry name" value="AMP-bd_C_sf"/>
</dbReference>
<dbReference type="InterPro" id="IPR025110">
    <property type="entry name" value="AMP-bd_C"/>
</dbReference>
<dbReference type="GO" id="GO:0044550">
    <property type="term" value="P:secondary metabolite biosynthetic process"/>
    <property type="evidence" value="ECO:0007669"/>
    <property type="project" value="TreeGrafter"/>
</dbReference>
<evidence type="ECO:0000259" key="3">
    <source>
        <dbReference type="Pfam" id="PF13193"/>
    </source>
</evidence>
<dbReference type="Pfam" id="PF00501">
    <property type="entry name" value="AMP-binding"/>
    <property type="match status" value="1"/>
</dbReference>
<dbReference type="Gene3D" id="3.40.50.12780">
    <property type="entry name" value="N-terminal domain of ligase-like"/>
    <property type="match status" value="1"/>
</dbReference>
<gene>
    <name evidence="4" type="ORF">BECKMB1821G_GA0114241_10989</name>
</gene>
<accession>A0A450XRQ2</accession>
<reference evidence="4" key="1">
    <citation type="submission" date="2019-02" db="EMBL/GenBank/DDBJ databases">
        <authorList>
            <person name="Gruber-Vodicka R. H."/>
            <person name="Seah K. B. B."/>
        </authorList>
    </citation>
    <scope>NUCLEOTIDE SEQUENCE</scope>
    <source>
        <strain evidence="4">BECK_BZ197</strain>
    </source>
</reference>
<feature type="domain" description="AMP-binding enzyme C-terminal" evidence="3">
    <location>
        <begin position="349"/>
        <end position="426"/>
    </location>
</feature>
<sequence>MKQQTLFHSPGCRNPLHDRLLNDSRARFLVAHASLVDRIEGIRDRLKYLKYVTVCGGDCHCDADYPRFEPLLQATSPFLEAAETSRDDAAFWLYSSGTTGFPKGAIHLHHDMIVAADGYAKGTLGLQESDLSFSVAKLFFAYGLGNSLYFPLRVGGTSVFLPEKPLPDAVFGILDRYRPTIFYSVPTSYAALLQAAEKEGRTSLGRVRLCVSAGEPLPKPIFDRWRERFGVEILDGIGSTEALHIFISNRPGEARGGVTGRVVPGYEARIVDEHGNESPSGEVGALLIRGDSIASGYWNKHEATKSTILGEWIDTRDKFFQDREGLYHYAGRTDDVMKVSGQYVWPADVEAVLQEHPKVLESGVAGIPDDQGLIKPAAYVVLKEGHEASSALALELQQFVKDHAAPYKYPRWITFVSELPKTATGKIQRFKLRERGMEGGGFS</sequence>
<protein>
    <submittedName>
        <fullName evidence="4">Benzoate-CoA ligase</fullName>
    </submittedName>
</protein>
<dbReference type="InterPro" id="IPR042099">
    <property type="entry name" value="ANL_N_sf"/>
</dbReference>
<dbReference type="InterPro" id="IPR000873">
    <property type="entry name" value="AMP-dep_synth/lig_dom"/>
</dbReference>
<feature type="domain" description="AMP-dependent synthetase/ligase" evidence="2">
    <location>
        <begin position="19"/>
        <end position="298"/>
    </location>
</feature>